<keyword evidence="4" id="KW-0472">Membrane</keyword>
<evidence type="ECO:0000313" key="9">
    <source>
        <dbReference type="Proteomes" id="UP000673394"/>
    </source>
</evidence>
<organism evidence="7 9">
    <name type="scientific">Paenibacillus lignilyticus</name>
    <dbReference type="NCBI Taxonomy" id="1172615"/>
    <lineage>
        <taxon>Bacteria</taxon>
        <taxon>Bacillati</taxon>
        <taxon>Bacillota</taxon>
        <taxon>Bacilli</taxon>
        <taxon>Bacillales</taxon>
        <taxon>Paenibacillaceae</taxon>
        <taxon>Paenibacillus</taxon>
    </lineage>
</organism>
<keyword evidence="3" id="KW-0186">Copper</keyword>
<dbReference type="InterPro" id="IPR002355">
    <property type="entry name" value="Cu_oxidase_Cu_BS"/>
</dbReference>
<accession>A0ABS5C6E5</accession>
<evidence type="ECO:0000313" key="7">
    <source>
        <dbReference type="EMBL" id="MBP3961567.1"/>
    </source>
</evidence>
<reference evidence="7 9" key="1">
    <citation type="submission" date="2021-04" db="EMBL/GenBank/DDBJ databases">
        <title>Paenibacillus sp. DLE-14 whole genome sequence.</title>
        <authorList>
            <person name="Ham Y.J."/>
        </authorList>
    </citation>
    <scope>NUCLEOTIDE SEQUENCE [LARGE SCALE GENOMIC DNA]</scope>
    <source>
        <strain evidence="7 9">DLE-14</strain>
    </source>
</reference>
<evidence type="ECO:0000256" key="4">
    <source>
        <dbReference type="SAM" id="Phobius"/>
    </source>
</evidence>
<dbReference type="PROSITE" id="PS00080">
    <property type="entry name" value="MULTICOPPER_OXIDASE2"/>
    <property type="match status" value="1"/>
</dbReference>
<dbReference type="Proteomes" id="UP000673394">
    <property type="component" value="Unassembled WGS sequence"/>
</dbReference>
<feature type="transmembrane region" description="Helical" evidence="4">
    <location>
        <begin position="45"/>
        <end position="68"/>
    </location>
</feature>
<evidence type="ECO:0000313" key="8">
    <source>
        <dbReference type="EMBL" id="MBP3963763.1"/>
    </source>
</evidence>
<dbReference type="RefSeq" id="WP_210655092.1">
    <property type="nucleotide sequence ID" value="NZ_JAGKSP010000001.1"/>
</dbReference>
<dbReference type="Pfam" id="PF07732">
    <property type="entry name" value="Cu-oxidase_3"/>
    <property type="match status" value="1"/>
</dbReference>
<name>A0ABS5C6E5_9BACL</name>
<dbReference type="Pfam" id="PF07731">
    <property type="entry name" value="Cu-oxidase_2"/>
    <property type="match status" value="1"/>
</dbReference>
<sequence length="700" mass="77183">MYALLYGLDALATVLLVVFGWMAGGKAGRLVYSSSYKKLKHKSRTIMVLFSLSVLAFAGKIFIAQQIYTKFGWLFSQDRILLQLPPLLMAVLASVVYGIPRIVRILRLSAENQDTPLDAAAYRLAGDSSLIIPFKAIKYTALASLFFYFVPVVPIRWLDAAAVLLVLLVFITIMVYRVLNRSKSIHQHENWVPLGRKLRVAKGVAEILIMMLIVVGGWMYERNVSRLPETMSMMTGSADFGGGSGSANAHQHAVTTGGKADVSVETLTGPEEGEPDRRFTLTAEKKLVRSSSGKMVEAWTYNGQIPGPELRMRQGELIEVTLINNNVDVGVTLHWHGLDVPNAEDGVAGATQNAVMPGQMHTYRFIAEQTGTFWYHSHQDSAEAVKKGLFGALVVEDPADAATKYGIDRTILTYSLKNSGFSFGEGADAKLLEHVQADPGTPVRLRLINTENWVQRAFTVVGVPFQVAAIDGTELNGPTDLSSNTRLEVTTCGRYDVTFVMPETPVFINIGDDAKKGILFSQKGNGEPLDLPESITIFDPSVYGTPEVLPFGLDSRFDREFLMVLDNQFSFYNGSFGALYTINGKLFPNTPMYMVKQGDLVKTTIVNRGMVEHPMHLHGHHMLVLSRNGKSVSGSPWWSDTLYVGPGERYEVAFLADNPGIWMDHCHNLDHAKVGMSMHLAYEGITTPFALGTESHNHPE</sequence>
<comment type="caution">
    <text evidence="7">The sequence shown here is derived from an EMBL/GenBank/DDBJ whole genome shotgun (WGS) entry which is preliminary data.</text>
</comment>
<proteinExistence type="predicted"/>
<keyword evidence="4" id="KW-1133">Transmembrane helix</keyword>
<dbReference type="EMBL" id="JAGKSP010000004">
    <property type="protein sequence ID" value="MBP3963763.1"/>
    <property type="molecule type" value="Genomic_DNA"/>
</dbReference>
<dbReference type="EMBL" id="JAGKSP010000001">
    <property type="protein sequence ID" value="MBP3961567.1"/>
    <property type="molecule type" value="Genomic_DNA"/>
</dbReference>
<dbReference type="InterPro" id="IPR045087">
    <property type="entry name" value="Cu-oxidase_fam"/>
</dbReference>
<dbReference type="PANTHER" id="PTHR11709:SF394">
    <property type="entry name" value="FI03373P-RELATED"/>
    <property type="match status" value="1"/>
</dbReference>
<keyword evidence="2" id="KW-0560">Oxidoreductase</keyword>
<keyword evidence="1" id="KW-0479">Metal-binding</keyword>
<feature type="domain" description="Plastocyanin-like" evidence="5">
    <location>
        <begin position="577"/>
        <end position="681"/>
    </location>
</feature>
<dbReference type="InterPro" id="IPR011707">
    <property type="entry name" value="Cu-oxidase-like_N"/>
</dbReference>
<dbReference type="SUPFAM" id="SSF49503">
    <property type="entry name" value="Cupredoxins"/>
    <property type="match status" value="2"/>
</dbReference>
<feature type="transmembrane region" description="Helical" evidence="4">
    <location>
        <begin position="80"/>
        <end position="99"/>
    </location>
</feature>
<dbReference type="InterPro" id="IPR008972">
    <property type="entry name" value="Cupredoxin"/>
</dbReference>
<evidence type="ECO:0000256" key="3">
    <source>
        <dbReference type="ARBA" id="ARBA00023008"/>
    </source>
</evidence>
<feature type="transmembrane region" description="Helical" evidence="4">
    <location>
        <begin position="160"/>
        <end position="179"/>
    </location>
</feature>
<protein>
    <submittedName>
        <fullName evidence="7">Multicopper oxidase family protein</fullName>
    </submittedName>
</protein>
<dbReference type="Gene3D" id="2.60.40.420">
    <property type="entry name" value="Cupredoxins - blue copper proteins"/>
    <property type="match status" value="3"/>
</dbReference>
<keyword evidence="9" id="KW-1185">Reference proteome</keyword>
<feature type="transmembrane region" description="Helical" evidence="4">
    <location>
        <begin position="6"/>
        <end position="24"/>
    </location>
</feature>
<evidence type="ECO:0000259" key="5">
    <source>
        <dbReference type="Pfam" id="PF07731"/>
    </source>
</evidence>
<dbReference type="CDD" id="cd13861">
    <property type="entry name" value="CuRO_1_CumA_like"/>
    <property type="match status" value="1"/>
</dbReference>
<gene>
    <name evidence="7" type="ORF">I8J30_02505</name>
    <name evidence="8" type="ORF">I8J30_13690</name>
</gene>
<keyword evidence="4" id="KW-0812">Transmembrane</keyword>
<feature type="transmembrane region" description="Helical" evidence="4">
    <location>
        <begin position="136"/>
        <end position="154"/>
    </location>
</feature>
<evidence type="ECO:0000256" key="1">
    <source>
        <dbReference type="ARBA" id="ARBA00022723"/>
    </source>
</evidence>
<feature type="transmembrane region" description="Helical" evidence="4">
    <location>
        <begin position="200"/>
        <end position="220"/>
    </location>
</feature>
<evidence type="ECO:0000256" key="2">
    <source>
        <dbReference type="ARBA" id="ARBA00023002"/>
    </source>
</evidence>
<dbReference type="InterPro" id="IPR011706">
    <property type="entry name" value="Cu-oxidase_C"/>
</dbReference>
<feature type="domain" description="Plastocyanin-like" evidence="6">
    <location>
        <begin position="290"/>
        <end position="399"/>
    </location>
</feature>
<evidence type="ECO:0000259" key="6">
    <source>
        <dbReference type="Pfam" id="PF07732"/>
    </source>
</evidence>
<dbReference type="PANTHER" id="PTHR11709">
    <property type="entry name" value="MULTI-COPPER OXIDASE"/>
    <property type="match status" value="1"/>
</dbReference>
<dbReference type="CDD" id="cd04202">
    <property type="entry name" value="CuRO_D2_2dMcoN_like"/>
    <property type="match status" value="1"/>
</dbReference>